<gene>
    <name evidence="9" type="ORF">CP985_11540</name>
</gene>
<dbReference type="GO" id="GO:0005886">
    <property type="term" value="C:plasma membrane"/>
    <property type="evidence" value="ECO:0007669"/>
    <property type="project" value="UniProtKB-SubCell"/>
</dbReference>
<dbReference type="KEGG" id="amyt:AMYT_1335"/>
<dbReference type="InterPro" id="IPR038770">
    <property type="entry name" value="Na+/solute_symporter_sf"/>
</dbReference>
<keyword evidence="6 8" id="KW-1133">Transmembrane helix</keyword>
<comment type="subcellular location">
    <subcellularLocation>
        <location evidence="1">Cell membrane</location>
        <topology evidence="1">Multi-pass membrane protein</topology>
    </subcellularLocation>
</comment>
<evidence type="ECO:0000256" key="1">
    <source>
        <dbReference type="ARBA" id="ARBA00004651"/>
    </source>
</evidence>
<dbReference type="Proteomes" id="UP000290092">
    <property type="component" value="Unassembled WGS sequence"/>
</dbReference>
<evidence type="ECO:0000256" key="2">
    <source>
        <dbReference type="ARBA" id="ARBA00010145"/>
    </source>
</evidence>
<keyword evidence="10" id="KW-1185">Reference proteome</keyword>
<evidence type="ECO:0000256" key="7">
    <source>
        <dbReference type="ARBA" id="ARBA00023136"/>
    </source>
</evidence>
<dbReference type="Gene3D" id="1.20.1530.20">
    <property type="match status" value="1"/>
</dbReference>
<organism evidence="9 10">
    <name type="scientific">Malaciobacter mytili LMG 24559</name>
    <dbReference type="NCBI Taxonomy" id="1032238"/>
    <lineage>
        <taxon>Bacteria</taxon>
        <taxon>Pseudomonadati</taxon>
        <taxon>Campylobacterota</taxon>
        <taxon>Epsilonproteobacteria</taxon>
        <taxon>Campylobacterales</taxon>
        <taxon>Arcobacteraceae</taxon>
        <taxon>Malaciobacter</taxon>
    </lineage>
</organism>
<feature type="transmembrane region" description="Helical" evidence="8">
    <location>
        <begin position="118"/>
        <end position="143"/>
    </location>
</feature>
<dbReference type="RefSeq" id="WP_114841774.1">
    <property type="nucleotide sequence ID" value="NZ_CP031219.1"/>
</dbReference>
<comment type="caution">
    <text evidence="9">The sequence shown here is derived from an EMBL/GenBank/DDBJ whole genome shotgun (WGS) entry which is preliminary data.</text>
</comment>
<feature type="transmembrane region" description="Helical" evidence="8">
    <location>
        <begin position="183"/>
        <end position="206"/>
    </location>
</feature>
<feature type="transmembrane region" description="Helical" evidence="8">
    <location>
        <begin position="6"/>
        <end position="22"/>
    </location>
</feature>
<feature type="transmembrane region" description="Helical" evidence="8">
    <location>
        <begin position="34"/>
        <end position="51"/>
    </location>
</feature>
<evidence type="ECO:0000256" key="8">
    <source>
        <dbReference type="SAM" id="Phobius"/>
    </source>
</evidence>
<sequence>MDNFILIAFAIIVGYILQKLKIFDEQTPTILNQFIIYISLPAIILIQVPKLTFSFDILIPTVIAWLVMLISAFLVIVISRFYNWSKEITGSLMLVAILTNSSIMGIPIVNAYLGEEAIAYVLIYDQLGTFIALAVYGTFVTAYYSSKNKISSKVIVQKVITFPPFLSLIVALCFIGVEFPPTLTYILTNFANTLIPVALVAVGLQLKLKMPKSDIAPLSIALLIKLIVAPILAYLVALIFNWDGLAVKVSILEAAMAPMITAGAIASMAGLAPRLSTAIVGYGIIISFLTTYVISRIL</sequence>
<dbReference type="Pfam" id="PF03547">
    <property type="entry name" value="Mem_trans"/>
    <property type="match status" value="1"/>
</dbReference>
<evidence type="ECO:0000313" key="9">
    <source>
        <dbReference type="EMBL" id="RXK14869.1"/>
    </source>
</evidence>
<dbReference type="PANTHER" id="PTHR36838">
    <property type="entry name" value="AUXIN EFFLUX CARRIER FAMILY PROTEIN"/>
    <property type="match status" value="1"/>
</dbReference>
<reference evidence="9 10" key="1">
    <citation type="submission" date="2017-09" db="EMBL/GenBank/DDBJ databases">
        <title>Genomics of the genus Arcobacter.</title>
        <authorList>
            <person name="Perez-Cataluna A."/>
            <person name="Figueras M.J."/>
            <person name="Salas-Masso N."/>
        </authorList>
    </citation>
    <scope>NUCLEOTIDE SEQUENCE [LARGE SCALE GENOMIC DNA]</scope>
    <source>
        <strain evidence="9 10">CECT 7386</strain>
    </source>
</reference>
<dbReference type="EMBL" id="NXID01000049">
    <property type="protein sequence ID" value="RXK14869.1"/>
    <property type="molecule type" value="Genomic_DNA"/>
</dbReference>
<keyword evidence="3" id="KW-0813">Transport</keyword>
<evidence type="ECO:0000256" key="4">
    <source>
        <dbReference type="ARBA" id="ARBA00022475"/>
    </source>
</evidence>
<comment type="similarity">
    <text evidence="2">Belongs to the auxin efflux carrier (TC 2.A.69) family.</text>
</comment>
<feature type="transmembrane region" description="Helical" evidence="8">
    <location>
        <begin position="155"/>
        <end position="177"/>
    </location>
</feature>
<feature type="transmembrane region" description="Helical" evidence="8">
    <location>
        <begin position="57"/>
        <end position="78"/>
    </location>
</feature>
<dbReference type="InterPro" id="IPR004776">
    <property type="entry name" value="Mem_transp_PIN-like"/>
</dbReference>
<name>A0AAX2AFH1_9BACT</name>
<evidence type="ECO:0000256" key="6">
    <source>
        <dbReference type="ARBA" id="ARBA00022989"/>
    </source>
</evidence>
<keyword evidence="7 8" id="KW-0472">Membrane</keyword>
<evidence type="ECO:0008006" key="11">
    <source>
        <dbReference type="Google" id="ProtNLM"/>
    </source>
</evidence>
<evidence type="ECO:0000256" key="3">
    <source>
        <dbReference type="ARBA" id="ARBA00022448"/>
    </source>
</evidence>
<keyword evidence="4" id="KW-1003">Cell membrane</keyword>
<protein>
    <recommendedName>
        <fullName evidence="11">Permease</fullName>
    </recommendedName>
</protein>
<accession>A0AAX2AFH1</accession>
<proteinExistence type="inferred from homology"/>
<feature type="transmembrane region" description="Helical" evidence="8">
    <location>
        <begin position="279"/>
        <end position="297"/>
    </location>
</feature>
<evidence type="ECO:0000313" key="10">
    <source>
        <dbReference type="Proteomes" id="UP000290092"/>
    </source>
</evidence>
<feature type="transmembrane region" description="Helical" evidence="8">
    <location>
        <begin position="90"/>
        <end position="112"/>
    </location>
</feature>
<dbReference type="GO" id="GO:0055085">
    <property type="term" value="P:transmembrane transport"/>
    <property type="evidence" value="ECO:0007669"/>
    <property type="project" value="InterPro"/>
</dbReference>
<evidence type="ECO:0000256" key="5">
    <source>
        <dbReference type="ARBA" id="ARBA00022692"/>
    </source>
</evidence>
<dbReference type="PANTHER" id="PTHR36838:SF1">
    <property type="entry name" value="SLR1864 PROTEIN"/>
    <property type="match status" value="1"/>
</dbReference>
<dbReference type="AlphaFoldDB" id="A0AAX2AFH1"/>
<feature type="transmembrane region" description="Helical" evidence="8">
    <location>
        <begin position="218"/>
        <end position="242"/>
    </location>
</feature>
<feature type="transmembrane region" description="Helical" evidence="8">
    <location>
        <begin position="254"/>
        <end position="272"/>
    </location>
</feature>
<keyword evidence="5 8" id="KW-0812">Transmembrane</keyword>